<comment type="function">
    <text evidence="9">Vacuolar Fe(2+) uptake transporter.</text>
</comment>
<dbReference type="InterPro" id="IPR008217">
    <property type="entry name" value="Ccc1_fam"/>
</dbReference>
<evidence type="ECO:0000313" key="10">
    <source>
        <dbReference type="EMBL" id="KAA8529794.1"/>
    </source>
</evidence>
<feature type="transmembrane region" description="Helical" evidence="9">
    <location>
        <begin position="31"/>
        <end position="52"/>
    </location>
</feature>
<gene>
    <name evidence="10" type="ORF">F0562_034349</name>
</gene>
<evidence type="ECO:0000256" key="4">
    <source>
        <dbReference type="ARBA" id="ARBA00022554"/>
    </source>
</evidence>
<dbReference type="Proteomes" id="UP000325577">
    <property type="component" value="Linkage Group LG20"/>
</dbReference>
<evidence type="ECO:0000256" key="6">
    <source>
        <dbReference type="ARBA" id="ARBA00022989"/>
    </source>
</evidence>
<sequence length="112" mass="11842">MAQNRRSESEKSLLNQHTEKHFTAGDIVRDIIICVSDGLTIPFALAAGLSVANASSSIIITAGIAEVVAGAISMGLGGYLVAKSEADHCMKELKREEEEIISTKPGNKRSAT</sequence>
<organism evidence="10 11">
    <name type="scientific">Nyssa sinensis</name>
    <dbReference type="NCBI Taxonomy" id="561372"/>
    <lineage>
        <taxon>Eukaryota</taxon>
        <taxon>Viridiplantae</taxon>
        <taxon>Streptophyta</taxon>
        <taxon>Embryophyta</taxon>
        <taxon>Tracheophyta</taxon>
        <taxon>Spermatophyta</taxon>
        <taxon>Magnoliopsida</taxon>
        <taxon>eudicotyledons</taxon>
        <taxon>Gunneridae</taxon>
        <taxon>Pentapetalae</taxon>
        <taxon>asterids</taxon>
        <taxon>Cornales</taxon>
        <taxon>Nyssaceae</taxon>
        <taxon>Nyssa</taxon>
    </lineage>
</organism>
<dbReference type="Pfam" id="PF01988">
    <property type="entry name" value="VIT1"/>
    <property type="match status" value="1"/>
</dbReference>
<dbReference type="EMBL" id="CM018044">
    <property type="protein sequence ID" value="KAA8529794.1"/>
    <property type="molecule type" value="Genomic_DNA"/>
</dbReference>
<accession>A0A5J5AHT8</accession>
<name>A0A5J5AHT8_9ASTE</name>
<dbReference type="OrthoDB" id="73465at2759"/>
<keyword evidence="9" id="KW-0406">Ion transport</keyword>
<evidence type="ECO:0000256" key="5">
    <source>
        <dbReference type="ARBA" id="ARBA00022692"/>
    </source>
</evidence>
<evidence type="ECO:0000256" key="8">
    <source>
        <dbReference type="ARBA" id="ARBA00044464"/>
    </source>
</evidence>
<keyword evidence="7 9" id="KW-0472">Membrane</keyword>
<keyword evidence="5 9" id="KW-0812">Transmembrane</keyword>
<dbReference type="AlphaFoldDB" id="A0A5J5AHT8"/>
<dbReference type="GO" id="GO:0005774">
    <property type="term" value="C:vacuolar membrane"/>
    <property type="evidence" value="ECO:0007669"/>
    <property type="project" value="UniProtKB-SubCell"/>
</dbReference>
<keyword evidence="6 9" id="KW-1133">Transmembrane helix</keyword>
<evidence type="ECO:0000256" key="9">
    <source>
        <dbReference type="RuleBase" id="RU369115"/>
    </source>
</evidence>
<keyword evidence="9" id="KW-0813">Transport</keyword>
<reference evidence="10 11" key="1">
    <citation type="submission" date="2019-09" db="EMBL/GenBank/DDBJ databases">
        <title>A chromosome-level genome assembly of the Chinese tupelo Nyssa sinensis.</title>
        <authorList>
            <person name="Yang X."/>
            <person name="Kang M."/>
            <person name="Yang Y."/>
            <person name="Xiong H."/>
            <person name="Wang M."/>
            <person name="Zhang Z."/>
            <person name="Wang Z."/>
            <person name="Wu H."/>
            <person name="Ma T."/>
            <person name="Liu J."/>
            <person name="Xi Z."/>
        </authorList>
    </citation>
    <scope>NUCLEOTIDE SEQUENCE [LARGE SCALE GENOMIC DNA]</scope>
    <source>
        <strain evidence="10">J267</strain>
        <tissue evidence="10">Leaf</tissue>
    </source>
</reference>
<dbReference type="GO" id="GO:0005381">
    <property type="term" value="F:iron ion transmembrane transporter activity"/>
    <property type="evidence" value="ECO:0007669"/>
    <property type="project" value="UniProtKB-UniRule"/>
</dbReference>
<keyword evidence="4 9" id="KW-0926">Vacuole</keyword>
<dbReference type="GO" id="GO:0030026">
    <property type="term" value="P:intracellular manganese ion homeostasis"/>
    <property type="evidence" value="ECO:0007669"/>
    <property type="project" value="InterPro"/>
</dbReference>
<proteinExistence type="inferred from homology"/>
<dbReference type="GO" id="GO:0140315">
    <property type="term" value="F:iron ion sequestering activity"/>
    <property type="evidence" value="ECO:0007669"/>
    <property type="project" value="UniProtKB-UniRule"/>
</dbReference>
<comment type="similarity">
    <text evidence="2 9">Belongs to the CCC1 family.</text>
</comment>
<evidence type="ECO:0000256" key="1">
    <source>
        <dbReference type="ARBA" id="ARBA00004128"/>
    </source>
</evidence>
<comment type="subcellular location">
    <subcellularLocation>
        <location evidence="1 9">Vacuole membrane</location>
        <topology evidence="1 9">Multi-pass membrane protein</topology>
    </subcellularLocation>
</comment>
<evidence type="ECO:0000256" key="3">
    <source>
        <dbReference type="ARBA" id="ARBA00022496"/>
    </source>
</evidence>
<protein>
    <recommendedName>
        <fullName evidence="9">Vacuolar iron transporter</fullName>
    </recommendedName>
</protein>
<keyword evidence="3" id="KW-0408">Iron</keyword>
<keyword evidence="3" id="KW-0410">Iron transport</keyword>
<comment type="catalytic activity">
    <reaction evidence="8">
        <text>Fe(2+)(in) = Fe(2+)(out)</text>
        <dbReference type="Rhea" id="RHEA:28486"/>
        <dbReference type="ChEBI" id="CHEBI:29033"/>
    </reaction>
    <physiologicalReaction direction="left-to-right" evidence="8">
        <dbReference type="Rhea" id="RHEA:28487"/>
    </physiologicalReaction>
</comment>
<evidence type="ECO:0000313" key="11">
    <source>
        <dbReference type="Proteomes" id="UP000325577"/>
    </source>
</evidence>
<keyword evidence="11" id="KW-1185">Reference proteome</keyword>
<evidence type="ECO:0000256" key="2">
    <source>
        <dbReference type="ARBA" id="ARBA00007049"/>
    </source>
</evidence>
<evidence type="ECO:0000256" key="7">
    <source>
        <dbReference type="ARBA" id="ARBA00023136"/>
    </source>
</evidence>
<comment type="caution">
    <text evidence="9">Lacks conserved residue(s) required for the propagation of feature annotation.</text>
</comment>
<feature type="transmembrane region" description="Helical" evidence="9">
    <location>
        <begin position="58"/>
        <end position="82"/>
    </location>
</feature>
<dbReference type="GO" id="GO:0005384">
    <property type="term" value="F:manganese ion transmembrane transporter activity"/>
    <property type="evidence" value="ECO:0007669"/>
    <property type="project" value="InterPro"/>
</dbReference>
<dbReference type="PANTHER" id="PTHR31851">
    <property type="entry name" value="FE(2+)/MN(2+) TRANSPORTER PCL1"/>
    <property type="match status" value="1"/>
</dbReference>